<organism evidence="1 2">
    <name type="scientific">Araneus ventricosus</name>
    <name type="common">Orbweaver spider</name>
    <name type="synonym">Epeira ventricosa</name>
    <dbReference type="NCBI Taxonomy" id="182803"/>
    <lineage>
        <taxon>Eukaryota</taxon>
        <taxon>Metazoa</taxon>
        <taxon>Ecdysozoa</taxon>
        <taxon>Arthropoda</taxon>
        <taxon>Chelicerata</taxon>
        <taxon>Arachnida</taxon>
        <taxon>Araneae</taxon>
        <taxon>Araneomorphae</taxon>
        <taxon>Entelegynae</taxon>
        <taxon>Araneoidea</taxon>
        <taxon>Araneidae</taxon>
        <taxon>Araneus</taxon>
    </lineage>
</organism>
<proteinExistence type="predicted"/>
<dbReference type="Proteomes" id="UP000499080">
    <property type="component" value="Unassembled WGS sequence"/>
</dbReference>
<evidence type="ECO:0000313" key="2">
    <source>
        <dbReference type="Proteomes" id="UP000499080"/>
    </source>
</evidence>
<protein>
    <submittedName>
        <fullName evidence="1">Uncharacterized protein</fullName>
    </submittedName>
</protein>
<sequence length="89" mass="10193">MKDSILEPLHLAELSRQEKLAPDGNCVRRFIIPSVNLGDKDYVDLTDWQDCYVTPPAVLRQISSHELLKTIQDDVPMVGWDFIIFPSHT</sequence>
<accession>A0A4Y2DFH8</accession>
<comment type="caution">
    <text evidence="1">The sequence shown here is derived from an EMBL/GenBank/DDBJ whole genome shotgun (WGS) entry which is preliminary data.</text>
</comment>
<reference evidence="1 2" key="1">
    <citation type="journal article" date="2019" name="Sci. Rep.">
        <title>Orb-weaving spider Araneus ventricosus genome elucidates the spidroin gene catalogue.</title>
        <authorList>
            <person name="Kono N."/>
            <person name="Nakamura H."/>
            <person name="Ohtoshi R."/>
            <person name="Moran D.A.P."/>
            <person name="Shinohara A."/>
            <person name="Yoshida Y."/>
            <person name="Fujiwara M."/>
            <person name="Mori M."/>
            <person name="Tomita M."/>
            <person name="Arakawa K."/>
        </authorList>
    </citation>
    <scope>NUCLEOTIDE SEQUENCE [LARGE SCALE GENOMIC DNA]</scope>
</reference>
<name>A0A4Y2DFH8_ARAVE</name>
<evidence type="ECO:0000313" key="1">
    <source>
        <dbReference type="EMBL" id="GBM14877.1"/>
    </source>
</evidence>
<dbReference type="AlphaFoldDB" id="A0A4Y2DFH8"/>
<gene>
    <name evidence="1" type="ORF">AVEN_28601_1</name>
</gene>
<dbReference type="EMBL" id="BGPR01000350">
    <property type="protein sequence ID" value="GBM14877.1"/>
    <property type="molecule type" value="Genomic_DNA"/>
</dbReference>
<keyword evidence="2" id="KW-1185">Reference proteome</keyword>